<keyword evidence="4" id="KW-1185">Reference proteome</keyword>
<name>A0A1X0NZX8_9TRYP</name>
<dbReference type="AlphaFoldDB" id="A0A1X0NZX8"/>
<feature type="compositionally biased region" description="Low complexity" evidence="1">
    <location>
        <begin position="81"/>
        <end position="97"/>
    </location>
</feature>
<protein>
    <recommendedName>
        <fullName evidence="5">Mucin TcMUCII</fullName>
    </recommendedName>
</protein>
<feature type="region of interest" description="Disordered" evidence="1">
    <location>
        <begin position="141"/>
        <end position="285"/>
    </location>
</feature>
<dbReference type="PROSITE" id="PS51257">
    <property type="entry name" value="PROKAR_LIPOPROTEIN"/>
    <property type="match status" value="1"/>
</dbReference>
<reference evidence="3 4" key="1">
    <citation type="submission" date="2017-03" db="EMBL/GenBank/DDBJ databases">
        <title>An alternative strategy for trypanosome survival in the mammalian bloodstream revealed through genome and transcriptome analysis of the ubiquitous bovine parasite Trypanosoma (Megatrypanum) theileri.</title>
        <authorList>
            <person name="Kelly S."/>
            <person name="Ivens A."/>
            <person name="Mott A."/>
            <person name="O'Neill E."/>
            <person name="Emms D."/>
            <person name="Macleod O."/>
            <person name="Voorheis P."/>
            <person name="Matthews J."/>
            <person name="Matthews K."/>
            <person name="Carrington M."/>
        </authorList>
    </citation>
    <scope>NUCLEOTIDE SEQUENCE [LARGE SCALE GENOMIC DNA]</scope>
    <source>
        <strain evidence="3">Edinburgh</strain>
    </source>
</reference>
<dbReference type="EMBL" id="NBCO01000011">
    <property type="protein sequence ID" value="ORC89769.1"/>
    <property type="molecule type" value="Genomic_DNA"/>
</dbReference>
<evidence type="ECO:0000313" key="4">
    <source>
        <dbReference type="Proteomes" id="UP000192257"/>
    </source>
</evidence>
<organism evidence="3 4">
    <name type="scientific">Trypanosoma theileri</name>
    <dbReference type="NCBI Taxonomy" id="67003"/>
    <lineage>
        <taxon>Eukaryota</taxon>
        <taxon>Discoba</taxon>
        <taxon>Euglenozoa</taxon>
        <taxon>Kinetoplastea</taxon>
        <taxon>Metakinetoplastina</taxon>
        <taxon>Trypanosomatida</taxon>
        <taxon>Trypanosomatidae</taxon>
        <taxon>Trypanosoma</taxon>
    </lineage>
</organism>
<evidence type="ECO:0000313" key="3">
    <source>
        <dbReference type="EMBL" id="ORC89769.1"/>
    </source>
</evidence>
<feature type="chain" id="PRO_5012326294" description="Mucin TcMUCII" evidence="2">
    <location>
        <begin position="25"/>
        <end position="307"/>
    </location>
</feature>
<gene>
    <name evidence="3" type="ORF">TM35_000113030</name>
</gene>
<feature type="region of interest" description="Disordered" evidence="1">
    <location>
        <begin position="74"/>
        <end position="101"/>
    </location>
</feature>
<evidence type="ECO:0000256" key="2">
    <source>
        <dbReference type="SAM" id="SignalP"/>
    </source>
</evidence>
<proteinExistence type="predicted"/>
<dbReference type="RefSeq" id="XP_028883835.1">
    <property type="nucleotide sequence ID" value="XM_029025012.1"/>
</dbReference>
<comment type="caution">
    <text evidence="3">The sequence shown here is derived from an EMBL/GenBank/DDBJ whole genome shotgun (WGS) entry which is preliminary data.</text>
</comment>
<dbReference type="STRING" id="67003.A0A1X0NZX8"/>
<accession>A0A1X0NZX8</accession>
<feature type="compositionally biased region" description="Low complexity" evidence="1">
    <location>
        <begin position="235"/>
        <end position="258"/>
    </location>
</feature>
<feature type="compositionally biased region" description="Polar residues" evidence="1">
    <location>
        <begin position="259"/>
        <end position="272"/>
    </location>
</feature>
<keyword evidence="2" id="KW-0732">Signal</keyword>
<feature type="compositionally biased region" description="Basic and acidic residues" evidence="1">
    <location>
        <begin position="219"/>
        <end position="230"/>
    </location>
</feature>
<dbReference type="VEuPathDB" id="TriTrypDB:TM35_000113030"/>
<evidence type="ECO:0008006" key="5">
    <source>
        <dbReference type="Google" id="ProtNLM"/>
    </source>
</evidence>
<feature type="compositionally biased region" description="Low complexity" evidence="1">
    <location>
        <begin position="190"/>
        <end position="215"/>
    </location>
</feature>
<sequence>MTTMMTRRVFCLLTFLLSVACVSAVVEGTTSQSPQPSLPSQPTALVPGAAAAASLGQFLQSSQPTALGATGLEQETNPHTVGQPGVSGLVPPLGTGPVPSPPLLTPSRLPLPQPGSVVVDPVASACAGGTYQELMECLRKHEGTNPPTARNGTAAPPITHPLQPGKGVVGTGGATPEDSKQSEPSNATAENNSNRESSGTESSPSTSAETSVTPSQNNEESKGPETEKAGNEITSSEGNSSSSQGDSRNTDTNTNTTNSIPTVPEISTNNIMPNLKGDADSSSSSMSSVWMRVPLLIVVTLACILVC</sequence>
<feature type="signal peptide" evidence="2">
    <location>
        <begin position="1"/>
        <end position="24"/>
    </location>
</feature>
<dbReference type="Proteomes" id="UP000192257">
    <property type="component" value="Unassembled WGS sequence"/>
</dbReference>
<dbReference type="GeneID" id="39984792"/>
<evidence type="ECO:0000256" key="1">
    <source>
        <dbReference type="SAM" id="MobiDB-lite"/>
    </source>
</evidence>